<sequence>MFGFAPATGAGSITKQLYNYLRDQIENGLLAPGLQLPPTRRAAQELGIARNIVIEVYEQLTAEGYLCTHIGSGTYIAEDAQKQPIQQLAPEAATSVQEPETRDIDFDAGTPDLRHFPRMLWSKYVRETMSYELDNIFDYGDCRGHKTLREALARYVYRAKGILCSADDIIITSGTSNSMLLLASALSGQFQTAYIEEPTIGFTGDIFDRLKYNIYPVPADSEGMVVKHIPHTGPGGFIVVTPSHQYPTGSVLSMQRRQEAVTLAAAAGHYIIEDDYDSEFRHKGTPIPPLQLLDPARVIYAGTFSKTLSPALRIGFLIVPPKLMDQVLQTKFDMNLAPSGLTQSALARFMNDGHYEKHIHKMKALYRKKRIFLEERVRHLFKDEAQILGDEAGRHARTDRISPGGVRRY</sequence>
<keyword evidence="10" id="KW-1185">Reference proteome</keyword>
<dbReference type="PROSITE" id="PS50949">
    <property type="entry name" value="HTH_GNTR"/>
    <property type="match status" value="1"/>
</dbReference>
<evidence type="ECO:0000256" key="5">
    <source>
        <dbReference type="ARBA" id="ARBA00023015"/>
    </source>
</evidence>
<dbReference type="Gene3D" id="1.10.10.10">
    <property type="entry name" value="Winged helix-like DNA-binding domain superfamily/Winged helix DNA-binding domain"/>
    <property type="match status" value="1"/>
</dbReference>
<evidence type="ECO:0000256" key="2">
    <source>
        <dbReference type="ARBA" id="ARBA00005384"/>
    </source>
</evidence>
<dbReference type="PANTHER" id="PTHR46577">
    <property type="entry name" value="HTH-TYPE TRANSCRIPTIONAL REGULATORY PROTEIN GABR"/>
    <property type="match status" value="1"/>
</dbReference>
<comment type="caution">
    <text evidence="9">The sequence shown here is derived from an EMBL/GenBank/DDBJ whole genome shotgun (WGS) entry which is preliminary data.</text>
</comment>
<accession>A0ABT9FUF2</accession>
<dbReference type="InterPro" id="IPR015421">
    <property type="entry name" value="PyrdxlP-dep_Trfase_major"/>
</dbReference>
<dbReference type="GO" id="GO:0008483">
    <property type="term" value="F:transaminase activity"/>
    <property type="evidence" value="ECO:0007669"/>
    <property type="project" value="UniProtKB-KW"/>
</dbReference>
<dbReference type="RefSeq" id="WP_305755749.1">
    <property type="nucleotide sequence ID" value="NZ_JAPCKK010000018.1"/>
</dbReference>
<evidence type="ECO:0000313" key="9">
    <source>
        <dbReference type="EMBL" id="MDP4098126.1"/>
    </source>
</evidence>
<evidence type="ECO:0000313" key="10">
    <source>
        <dbReference type="Proteomes" id="UP001241848"/>
    </source>
</evidence>
<dbReference type="CDD" id="cd07377">
    <property type="entry name" value="WHTH_GntR"/>
    <property type="match status" value="1"/>
</dbReference>
<dbReference type="Pfam" id="PF00392">
    <property type="entry name" value="GntR"/>
    <property type="match status" value="1"/>
</dbReference>
<dbReference type="InterPro" id="IPR015424">
    <property type="entry name" value="PyrdxlP-dep_Trfase"/>
</dbReference>
<keyword evidence="6" id="KW-0238">DNA-binding</keyword>
<dbReference type="PANTHER" id="PTHR46577:SF1">
    <property type="entry name" value="HTH-TYPE TRANSCRIPTIONAL REGULATORY PROTEIN GABR"/>
    <property type="match status" value="1"/>
</dbReference>
<dbReference type="InterPro" id="IPR004839">
    <property type="entry name" value="Aminotransferase_I/II_large"/>
</dbReference>
<name>A0ABT9FUF2_9BACL</name>
<gene>
    <name evidence="9" type="ORF">OIN60_15310</name>
</gene>
<keyword evidence="4" id="KW-0663">Pyridoxal phosphate</keyword>
<reference evidence="9 10" key="1">
    <citation type="submission" date="2022-10" db="EMBL/GenBank/DDBJ databases">
        <title>Paenibacillus description and whole genome data of maize root bacterial community.</title>
        <authorList>
            <person name="Marton D."/>
            <person name="Farkas M."/>
            <person name="Cserhati M."/>
        </authorList>
    </citation>
    <scope>NUCLEOTIDE SEQUENCE [LARGE SCALE GENOMIC DNA]</scope>
    <source>
        <strain evidence="9 10">P96</strain>
    </source>
</reference>
<dbReference type="Gene3D" id="3.40.640.10">
    <property type="entry name" value="Type I PLP-dependent aspartate aminotransferase-like (Major domain)"/>
    <property type="match status" value="1"/>
</dbReference>
<evidence type="ECO:0000256" key="4">
    <source>
        <dbReference type="ARBA" id="ARBA00022898"/>
    </source>
</evidence>
<keyword evidence="3 9" id="KW-0808">Transferase</keyword>
<evidence type="ECO:0000256" key="6">
    <source>
        <dbReference type="ARBA" id="ARBA00023125"/>
    </source>
</evidence>
<comment type="similarity">
    <text evidence="2">In the C-terminal section; belongs to the class-I pyridoxal-phosphate-dependent aminotransferase family.</text>
</comment>
<dbReference type="InterPro" id="IPR000524">
    <property type="entry name" value="Tscrpt_reg_HTH_GntR"/>
</dbReference>
<feature type="domain" description="HTH gntR-type" evidence="8">
    <location>
        <begin position="11"/>
        <end position="79"/>
    </location>
</feature>
<keyword evidence="3 9" id="KW-0032">Aminotransferase</keyword>
<dbReference type="InterPro" id="IPR036390">
    <property type="entry name" value="WH_DNA-bd_sf"/>
</dbReference>
<dbReference type="SUPFAM" id="SSF53383">
    <property type="entry name" value="PLP-dependent transferases"/>
    <property type="match status" value="1"/>
</dbReference>
<dbReference type="EMBL" id="JAPCKK010000018">
    <property type="protein sequence ID" value="MDP4098126.1"/>
    <property type="molecule type" value="Genomic_DNA"/>
</dbReference>
<dbReference type="SUPFAM" id="SSF46785">
    <property type="entry name" value="Winged helix' DNA-binding domain"/>
    <property type="match status" value="1"/>
</dbReference>
<dbReference type="InterPro" id="IPR036388">
    <property type="entry name" value="WH-like_DNA-bd_sf"/>
</dbReference>
<protein>
    <submittedName>
        <fullName evidence="9">PLP-dependent aminotransferase family protein</fullName>
    </submittedName>
</protein>
<proteinExistence type="inferred from homology"/>
<keyword evidence="7" id="KW-0804">Transcription</keyword>
<comment type="cofactor">
    <cofactor evidence="1">
        <name>pyridoxal 5'-phosphate</name>
        <dbReference type="ChEBI" id="CHEBI:597326"/>
    </cofactor>
</comment>
<keyword evidence="5" id="KW-0805">Transcription regulation</keyword>
<evidence type="ECO:0000259" key="8">
    <source>
        <dbReference type="PROSITE" id="PS50949"/>
    </source>
</evidence>
<evidence type="ECO:0000256" key="3">
    <source>
        <dbReference type="ARBA" id="ARBA00022576"/>
    </source>
</evidence>
<dbReference type="SMART" id="SM00345">
    <property type="entry name" value="HTH_GNTR"/>
    <property type="match status" value="1"/>
</dbReference>
<organism evidence="9 10">
    <name type="scientific">Paenibacillus zeirhizosphaerae</name>
    <dbReference type="NCBI Taxonomy" id="2987519"/>
    <lineage>
        <taxon>Bacteria</taxon>
        <taxon>Bacillati</taxon>
        <taxon>Bacillota</taxon>
        <taxon>Bacilli</taxon>
        <taxon>Bacillales</taxon>
        <taxon>Paenibacillaceae</taxon>
        <taxon>Paenibacillus</taxon>
    </lineage>
</organism>
<dbReference type="Pfam" id="PF00155">
    <property type="entry name" value="Aminotran_1_2"/>
    <property type="match status" value="1"/>
</dbReference>
<dbReference type="CDD" id="cd00609">
    <property type="entry name" value="AAT_like"/>
    <property type="match status" value="1"/>
</dbReference>
<evidence type="ECO:0000256" key="7">
    <source>
        <dbReference type="ARBA" id="ARBA00023163"/>
    </source>
</evidence>
<dbReference type="Proteomes" id="UP001241848">
    <property type="component" value="Unassembled WGS sequence"/>
</dbReference>
<evidence type="ECO:0000256" key="1">
    <source>
        <dbReference type="ARBA" id="ARBA00001933"/>
    </source>
</evidence>
<dbReference type="InterPro" id="IPR051446">
    <property type="entry name" value="HTH_trans_reg/aminotransferase"/>
</dbReference>